<dbReference type="PROSITE" id="PS00104">
    <property type="entry name" value="EPSP_SYNTHASE_1"/>
    <property type="match status" value="1"/>
</dbReference>
<comment type="pathway">
    <text evidence="1 13">Metabolic intermediate biosynthesis; chorismate biosynthesis; chorismate from D-erythrose 4-phosphate and phosphoenolpyruvate: step 6/7.</text>
</comment>
<dbReference type="GO" id="GO:0036430">
    <property type="term" value="F:CMP kinase activity"/>
    <property type="evidence" value="ECO:0007669"/>
    <property type="project" value="RHEA"/>
</dbReference>
<dbReference type="Pfam" id="PF00275">
    <property type="entry name" value="EPSP_synthase"/>
    <property type="match status" value="1"/>
</dbReference>
<evidence type="ECO:0000256" key="8">
    <source>
        <dbReference type="ARBA" id="ARBA00022840"/>
    </source>
</evidence>
<keyword evidence="8 14" id="KW-0067">ATP-binding</keyword>
<dbReference type="SUPFAM" id="SSF52540">
    <property type="entry name" value="P-loop containing nucleoside triphosphate hydrolases"/>
    <property type="match status" value="1"/>
</dbReference>
<sequence length="681" mass="73169">MYTTAFLDLPPLLSAGGTIRLPGSKSISNRVLLLAGLSAGTTVVHDLLASDDTRVMLEALRTLGCTVEQDGDTVSITGLAGQLSALNAQLFLGNAGTAMRPLTAALALLSATQGGVFELSGIPRMHERPIGDLIDALRPLGCHIECLGNEGYPPLRLAGGKLHLADPIKVRGDVSSQFLTALLLALPLVSQQQDLVIEVVGELISKPYIEITLNLLERFGIAVRREGWSRFTIPQGSHYQSPGEIHVEADASSASYFIALGALAATEQPVRIEGVGAASIQGDIRFIEAAEAMGAQVTSGPNWLEVRRGAWPLKAITLDCNHIPDAAMTLAVMALYARGTTRLTNIASWRVKETDRIAAMATELRKLGATVVEGEDFIEVTPPAKACWEHASIHTYDDHRMAMCFSLAAFNPLAPTATPNAPVSVRIEDPRCVAKTFPDYFEALFQVARTRPDLIPVITIDGPTASGKGTLASSLATRLGYRFLDSGSLYRIAALLAMEAGVDLDDGRQVEMLARRVGHSIPLHFDGEHVWLDGRDVGADLRREEVGQAASRISANPGVRQALLDLQKAFRALPGLVADGRDMGTVVFPDASLKVFLTASVAQRAERRYKQLISKGFSANLKEICADLEARDLRDRTRAVAPLKPAADARSLDNSALSIDESVDTVLNSWVEGWPHVIVKP</sequence>
<evidence type="ECO:0000313" key="17">
    <source>
        <dbReference type="EMBL" id="AWI54345.1"/>
    </source>
</evidence>
<evidence type="ECO:0000256" key="11">
    <source>
        <dbReference type="ARBA" id="ARBA00047615"/>
    </source>
</evidence>
<dbReference type="PANTHER" id="PTHR21090:SF5">
    <property type="entry name" value="PENTAFUNCTIONAL AROM POLYPEPTIDE"/>
    <property type="match status" value="1"/>
</dbReference>
<evidence type="ECO:0000256" key="14">
    <source>
        <dbReference type="HAMAP-Rule" id="MF_00238"/>
    </source>
</evidence>
<dbReference type="PANTHER" id="PTHR21090">
    <property type="entry name" value="AROM/DEHYDROQUINATE SYNTHASE"/>
    <property type="match status" value="1"/>
</dbReference>
<dbReference type="CDD" id="cd01556">
    <property type="entry name" value="EPSP_synthase"/>
    <property type="match status" value="1"/>
</dbReference>
<dbReference type="Gene3D" id="3.65.10.10">
    <property type="entry name" value="Enolpyruvate transferase domain"/>
    <property type="match status" value="2"/>
</dbReference>
<feature type="binding site" evidence="13">
    <location>
        <position position="177"/>
    </location>
    <ligand>
        <name>phosphoenolpyruvate</name>
        <dbReference type="ChEBI" id="CHEBI:58702"/>
    </ligand>
</feature>
<feature type="binding site" evidence="13">
    <location>
        <position position="175"/>
    </location>
    <ligand>
        <name>3-phosphoshikimate</name>
        <dbReference type="ChEBI" id="CHEBI:145989"/>
    </ligand>
</feature>
<dbReference type="GO" id="GO:0009073">
    <property type="term" value="P:aromatic amino acid family biosynthetic process"/>
    <property type="evidence" value="ECO:0007669"/>
    <property type="project" value="UniProtKB-KW"/>
</dbReference>
<dbReference type="Proteomes" id="UP000244892">
    <property type="component" value="Chromosome"/>
</dbReference>
<dbReference type="UniPathway" id="UPA00053">
    <property type="reaction ID" value="UER00089"/>
</dbReference>
<dbReference type="EMBL" id="CP029210">
    <property type="protein sequence ID" value="AWI54345.1"/>
    <property type="molecule type" value="Genomic_DNA"/>
</dbReference>
<comment type="catalytic activity">
    <reaction evidence="12 14">
        <text>CMP + ATP = CDP + ADP</text>
        <dbReference type="Rhea" id="RHEA:11600"/>
        <dbReference type="ChEBI" id="CHEBI:30616"/>
        <dbReference type="ChEBI" id="CHEBI:58069"/>
        <dbReference type="ChEBI" id="CHEBI:60377"/>
        <dbReference type="ChEBI" id="CHEBI:456216"/>
        <dbReference type="EC" id="2.7.4.25"/>
    </reaction>
</comment>
<dbReference type="InterPro" id="IPR006264">
    <property type="entry name" value="EPSP_synthase"/>
</dbReference>
<feature type="binding site" evidence="13">
    <location>
        <position position="128"/>
    </location>
    <ligand>
        <name>phosphoenolpyruvate</name>
        <dbReference type="ChEBI" id="CHEBI:58702"/>
    </ligand>
</feature>
<dbReference type="EC" id="2.5.1.19" evidence="13"/>
<evidence type="ECO:0000259" key="15">
    <source>
        <dbReference type="Pfam" id="PF00275"/>
    </source>
</evidence>
<feature type="binding site" evidence="13">
    <location>
        <position position="26"/>
    </location>
    <ligand>
        <name>3-phosphoshikimate</name>
        <dbReference type="ChEBI" id="CHEBI:145989"/>
    </ligand>
</feature>
<keyword evidence="7 14" id="KW-0418">Kinase</keyword>
<feature type="binding site" evidence="13">
    <location>
        <position position="25"/>
    </location>
    <ligand>
        <name>3-phosphoshikimate</name>
        <dbReference type="ChEBI" id="CHEBI:145989"/>
    </ligand>
</feature>
<comment type="similarity">
    <text evidence="2 14">Belongs to the cytidylate kinase family. Type 1 subfamily.</text>
</comment>
<dbReference type="NCBIfam" id="NF008816">
    <property type="entry name" value="PRK11860.1"/>
    <property type="match status" value="1"/>
</dbReference>
<dbReference type="SUPFAM" id="SSF55205">
    <property type="entry name" value="EPT/RTPC-like"/>
    <property type="match status" value="1"/>
</dbReference>
<feature type="binding site" evidence="13">
    <location>
        <position position="96"/>
    </location>
    <ligand>
        <name>phosphoenolpyruvate</name>
        <dbReference type="ChEBI" id="CHEBI:58702"/>
    </ligand>
</feature>
<dbReference type="InterPro" id="IPR013792">
    <property type="entry name" value="RNA3'P_cycl/enolpyr_Trfase_a/b"/>
</dbReference>
<evidence type="ECO:0000256" key="12">
    <source>
        <dbReference type="ARBA" id="ARBA00048478"/>
    </source>
</evidence>
<feature type="binding site" evidence="13">
    <location>
        <position position="25"/>
    </location>
    <ligand>
        <name>phosphoenolpyruvate</name>
        <dbReference type="ChEBI" id="CHEBI:58702"/>
    </ligand>
</feature>
<dbReference type="GO" id="GO:0006220">
    <property type="term" value="P:pyrimidine nucleotide metabolic process"/>
    <property type="evidence" value="ECO:0007669"/>
    <property type="project" value="UniProtKB-UniRule"/>
</dbReference>
<comment type="catalytic activity">
    <reaction evidence="10">
        <text>3-phosphoshikimate + phosphoenolpyruvate = 5-O-(1-carboxyvinyl)-3-phosphoshikimate + phosphate</text>
        <dbReference type="Rhea" id="RHEA:21256"/>
        <dbReference type="ChEBI" id="CHEBI:43474"/>
        <dbReference type="ChEBI" id="CHEBI:57701"/>
        <dbReference type="ChEBI" id="CHEBI:58702"/>
        <dbReference type="ChEBI" id="CHEBI:145989"/>
        <dbReference type="EC" id="2.5.1.19"/>
    </reaction>
    <physiologicalReaction direction="left-to-right" evidence="10">
        <dbReference type="Rhea" id="RHEA:21257"/>
    </physiologicalReaction>
</comment>
<keyword evidence="9 13" id="KW-0057">Aromatic amino acid biosynthesis</keyword>
<evidence type="ECO:0000313" key="18">
    <source>
        <dbReference type="Proteomes" id="UP000244892"/>
    </source>
</evidence>
<dbReference type="InterPro" id="IPR003136">
    <property type="entry name" value="Cytidylate_kin"/>
</dbReference>
<evidence type="ECO:0000256" key="2">
    <source>
        <dbReference type="ARBA" id="ARBA00009427"/>
    </source>
</evidence>
<evidence type="ECO:0000256" key="7">
    <source>
        <dbReference type="ARBA" id="ARBA00022777"/>
    </source>
</evidence>
<feature type="binding site" evidence="13">
    <location>
        <position position="325"/>
    </location>
    <ligand>
        <name>3-phosphoshikimate</name>
        <dbReference type="ChEBI" id="CHEBI:145989"/>
    </ligand>
</feature>
<dbReference type="GO" id="GO:0008652">
    <property type="term" value="P:amino acid biosynthetic process"/>
    <property type="evidence" value="ECO:0007669"/>
    <property type="project" value="UniProtKB-KW"/>
</dbReference>
<dbReference type="Pfam" id="PF02224">
    <property type="entry name" value="Cytidylate_kin"/>
    <property type="match status" value="1"/>
</dbReference>
<dbReference type="OrthoDB" id="9809920at2"/>
<comment type="function">
    <text evidence="13">Catalyzes the transfer of the enolpyruvyl moiety of phosphoenolpyruvate (PEP) to the 5-hydroxyl of shikimate-3-phosphate (S3P) to produce enolpyruvyl shikimate-3-phosphate and inorganic phosphate.</text>
</comment>
<proteinExistence type="inferred from homology"/>
<dbReference type="KEGG" id="aon:DEH84_13605"/>
<evidence type="ECO:0000256" key="10">
    <source>
        <dbReference type="ARBA" id="ARBA00044633"/>
    </source>
</evidence>
<gene>
    <name evidence="13" type="primary">aroA</name>
    <name evidence="14" type="synonym">cmk</name>
    <name evidence="17" type="ORF">DEH84_13605</name>
</gene>
<comment type="subcellular location">
    <subcellularLocation>
        <location evidence="13">Cytoplasm</location>
    </subcellularLocation>
</comment>
<protein>
    <recommendedName>
        <fullName evidence="13 14">Multifunctional fusion protein</fullName>
    </recommendedName>
    <domain>
        <recommendedName>
            <fullName evidence="13">3-phosphoshikimate 1-carboxyvinyltransferase</fullName>
            <ecNumber evidence="13">2.5.1.19</ecNumber>
        </recommendedName>
        <alternativeName>
            <fullName evidence="13">5-enolpyruvylshikimate-3-phosphate synthase</fullName>
            <shortName evidence="13">EPSP synthase</shortName>
            <shortName evidence="13">EPSPS</shortName>
        </alternativeName>
    </domain>
    <domain>
        <recommendedName>
            <fullName evidence="14">Cytidylate kinase</fullName>
            <shortName evidence="14">CK</shortName>
            <ecNumber evidence="14">2.7.4.25</ecNumber>
        </recommendedName>
        <alternativeName>
            <fullName evidence="14">Cytidine monophosphate kinase</fullName>
            <shortName evidence="14">CMP kinase</shortName>
        </alternativeName>
    </domain>
</protein>
<feature type="active site" description="Proton acceptor" evidence="13">
    <location>
        <position position="325"/>
    </location>
</feature>
<dbReference type="InterPro" id="IPR036968">
    <property type="entry name" value="Enolpyruvate_Tfrase_sf"/>
</dbReference>
<feature type="domain" description="Enolpyruvate transferase" evidence="15">
    <location>
        <begin position="17"/>
        <end position="444"/>
    </location>
</feature>
<feature type="binding site" evidence="13">
    <location>
        <position position="356"/>
    </location>
    <ligand>
        <name>phosphoenolpyruvate</name>
        <dbReference type="ChEBI" id="CHEBI:58702"/>
    </ligand>
</feature>
<keyword evidence="4 13" id="KW-0028">Amino-acid biosynthesis</keyword>
<dbReference type="Gene3D" id="3.40.50.300">
    <property type="entry name" value="P-loop containing nucleotide triphosphate hydrolases"/>
    <property type="match status" value="1"/>
</dbReference>
<dbReference type="GO" id="GO:0003866">
    <property type="term" value="F:3-phosphoshikimate 1-carboxyvinyltransferase activity"/>
    <property type="evidence" value="ECO:0007669"/>
    <property type="project" value="UniProtKB-UniRule"/>
</dbReference>
<comment type="subunit">
    <text evidence="13">Monomer.</text>
</comment>
<feature type="binding site" evidence="14">
    <location>
        <begin position="462"/>
        <end position="470"/>
    </location>
    <ligand>
        <name>ATP</name>
        <dbReference type="ChEBI" id="CHEBI:30616"/>
    </ligand>
</feature>
<name>A0A2U8FTG8_9BURK</name>
<evidence type="ECO:0000259" key="16">
    <source>
        <dbReference type="Pfam" id="PF02224"/>
    </source>
</evidence>
<evidence type="ECO:0000256" key="4">
    <source>
        <dbReference type="ARBA" id="ARBA00022605"/>
    </source>
</evidence>
<comment type="caution">
    <text evidence="13">Lacks conserved residue(s) required for the propagation of feature annotation.</text>
</comment>
<feature type="binding site" evidence="13">
    <location>
        <position position="176"/>
    </location>
    <ligand>
        <name>3-phosphoshikimate</name>
        <dbReference type="ChEBI" id="CHEBI:145989"/>
    </ligand>
</feature>
<dbReference type="GO" id="GO:0005524">
    <property type="term" value="F:ATP binding"/>
    <property type="evidence" value="ECO:0007669"/>
    <property type="project" value="UniProtKB-UniRule"/>
</dbReference>
<dbReference type="GO" id="GO:0005737">
    <property type="term" value="C:cytoplasm"/>
    <property type="evidence" value="ECO:0007669"/>
    <property type="project" value="UniProtKB-SubCell"/>
</dbReference>
<dbReference type="NCBIfam" id="TIGR01356">
    <property type="entry name" value="aroA"/>
    <property type="match status" value="1"/>
</dbReference>
<accession>A0A2U8FTG8</accession>
<reference evidence="17 18" key="1">
    <citation type="submission" date="2018-05" db="EMBL/GenBank/DDBJ databases">
        <title>complete genome sequence of Aquabacterium olei NBRC 110486.</title>
        <authorList>
            <person name="Tang B."/>
            <person name="Chang J."/>
            <person name="Zhang L."/>
            <person name="Yang H."/>
        </authorList>
    </citation>
    <scope>NUCLEOTIDE SEQUENCE [LARGE SCALE GENOMIC DNA]</scope>
    <source>
        <strain evidence="17 18">NBRC 110486</strain>
    </source>
</reference>
<evidence type="ECO:0000256" key="1">
    <source>
        <dbReference type="ARBA" id="ARBA00004811"/>
    </source>
</evidence>
<dbReference type="HAMAP" id="MF_00238">
    <property type="entry name" value="Cytidyl_kinase_type1"/>
    <property type="match status" value="1"/>
</dbReference>
<dbReference type="AlphaFoldDB" id="A0A2U8FTG8"/>
<feature type="binding site" evidence="13">
    <location>
        <position position="435"/>
    </location>
    <ligand>
        <name>phosphoenolpyruvate</name>
        <dbReference type="ChEBI" id="CHEBI:58702"/>
    </ligand>
</feature>
<feature type="binding site" evidence="13">
    <location>
        <position position="177"/>
    </location>
    <ligand>
        <name>3-phosphoshikimate</name>
        <dbReference type="ChEBI" id="CHEBI:145989"/>
    </ligand>
</feature>
<dbReference type="CDD" id="cd02020">
    <property type="entry name" value="CMPK"/>
    <property type="match status" value="1"/>
</dbReference>
<dbReference type="InterPro" id="IPR023193">
    <property type="entry name" value="EPSP_synthase_CS"/>
</dbReference>
<keyword evidence="6 14" id="KW-0547">Nucleotide-binding</keyword>
<dbReference type="RefSeq" id="WP_109037341.1">
    <property type="nucleotide sequence ID" value="NZ_CP029210.1"/>
</dbReference>
<dbReference type="InterPro" id="IPR027417">
    <property type="entry name" value="P-loop_NTPase"/>
</dbReference>
<evidence type="ECO:0000256" key="5">
    <source>
        <dbReference type="ARBA" id="ARBA00022679"/>
    </source>
</evidence>
<dbReference type="EC" id="2.7.4.25" evidence="14"/>
<keyword evidence="18" id="KW-1185">Reference proteome</keyword>
<dbReference type="PROSITE" id="PS00885">
    <property type="entry name" value="EPSP_SYNTHASE_2"/>
    <property type="match status" value="1"/>
</dbReference>
<dbReference type="HAMAP" id="MF_00210">
    <property type="entry name" value="EPSP_synth"/>
    <property type="match status" value="1"/>
</dbReference>
<keyword evidence="13" id="KW-0963">Cytoplasm</keyword>
<comment type="catalytic activity">
    <reaction evidence="11 14">
        <text>dCMP + ATP = dCDP + ADP</text>
        <dbReference type="Rhea" id="RHEA:25094"/>
        <dbReference type="ChEBI" id="CHEBI:30616"/>
        <dbReference type="ChEBI" id="CHEBI:57566"/>
        <dbReference type="ChEBI" id="CHEBI:58593"/>
        <dbReference type="ChEBI" id="CHEBI:456216"/>
        <dbReference type="EC" id="2.7.4.25"/>
    </reaction>
</comment>
<dbReference type="InterPro" id="IPR011994">
    <property type="entry name" value="Cytidylate_kinase_dom"/>
</dbReference>
<evidence type="ECO:0000256" key="6">
    <source>
        <dbReference type="ARBA" id="ARBA00022741"/>
    </source>
</evidence>
<dbReference type="GO" id="GO:0036431">
    <property type="term" value="F:dCMP kinase activity"/>
    <property type="evidence" value="ECO:0007669"/>
    <property type="project" value="InterPro"/>
</dbReference>
<feature type="binding site" evidence="13">
    <location>
        <position position="400"/>
    </location>
    <ligand>
        <name>phosphoenolpyruvate</name>
        <dbReference type="ChEBI" id="CHEBI:58702"/>
    </ligand>
</feature>
<feature type="binding site" evidence="13">
    <location>
        <position position="205"/>
    </location>
    <ligand>
        <name>3-phosphoshikimate</name>
        <dbReference type="ChEBI" id="CHEBI:145989"/>
    </ligand>
</feature>
<comment type="similarity">
    <text evidence="3 13">Belongs to the EPSP synthase family.</text>
</comment>
<keyword evidence="5 13" id="KW-0808">Transferase</keyword>
<feature type="binding site" evidence="13">
    <location>
        <position position="30"/>
    </location>
    <ligand>
        <name>3-phosphoshikimate</name>
        <dbReference type="ChEBI" id="CHEBI:145989"/>
    </ligand>
</feature>
<evidence type="ECO:0000256" key="13">
    <source>
        <dbReference type="HAMAP-Rule" id="MF_00210"/>
    </source>
</evidence>
<dbReference type="InterPro" id="IPR001986">
    <property type="entry name" value="Enolpyruvate_Tfrase_dom"/>
</dbReference>
<feature type="binding site" evidence="13">
    <location>
        <position position="352"/>
    </location>
    <ligand>
        <name>3-phosphoshikimate</name>
        <dbReference type="ChEBI" id="CHEBI:145989"/>
    </ligand>
</feature>
<evidence type="ECO:0000256" key="9">
    <source>
        <dbReference type="ARBA" id="ARBA00023141"/>
    </source>
</evidence>
<organism evidence="17 18">
    <name type="scientific">Aquabacterium olei</name>
    <dbReference type="NCBI Taxonomy" id="1296669"/>
    <lineage>
        <taxon>Bacteria</taxon>
        <taxon>Pseudomonadati</taxon>
        <taxon>Pseudomonadota</taxon>
        <taxon>Betaproteobacteria</taxon>
        <taxon>Burkholderiales</taxon>
        <taxon>Aquabacterium</taxon>
    </lineage>
</organism>
<dbReference type="NCBIfam" id="TIGR00017">
    <property type="entry name" value="cmk"/>
    <property type="match status" value="1"/>
</dbReference>
<feature type="domain" description="Cytidylate kinase" evidence="16">
    <location>
        <begin position="458"/>
        <end position="669"/>
    </location>
</feature>
<evidence type="ECO:0000256" key="3">
    <source>
        <dbReference type="ARBA" id="ARBA00009948"/>
    </source>
</evidence>
<dbReference type="GO" id="GO:0009423">
    <property type="term" value="P:chorismate biosynthetic process"/>
    <property type="evidence" value="ECO:0007669"/>
    <property type="project" value="UniProtKB-UniRule"/>
</dbReference>